<evidence type="ECO:0000256" key="1">
    <source>
        <dbReference type="SAM" id="Phobius"/>
    </source>
</evidence>
<comment type="caution">
    <text evidence="2">The sequence shown here is derived from an EMBL/GenBank/DDBJ whole genome shotgun (WGS) entry which is preliminary data.</text>
</comment>
<proteinExistence type="predicted"/>
<evidence type="ECO:0000313" key="3">
    <source>
        <dbReference type="Proteomes" id="UP001164929"/>
    </source>
</evidence>
<keyword evidence="1" id="KW-1133">Transmembrane helix</keyword>
<keyword evidence="1" id="KW-0812">Transmembrane</keyword>
<protein>
    <submittedName>
        <fullName evidence="2">CLAVATA3/ESR (CLE)-related protein 25-like</fullName>
    </submittedName>
</protein>
<evidence type="ECO:0000313" key="2">
    <source>
        <dbReference type="EMBL" id="KAJ6988959.1"/>
    </source>
</evidence>
<name>A0AAD6QEA9_9ROSI</name>
<gene>
    <name evidence="2" type="ORF">NC653_021759</name>
</gene>
<sequence length="111" mass="12276">MGGGSCSLSFKVLLAAVATVMLVLILLVGALESGATKMTTRTQTVLDRVAQDDLKHHEELIGRDQKLVYNPELDLNFVMNKRKVPNGPDPIHNRCTMIYSNCFAEITFLIN</sequence>
<dbReference type="PANTHER" id="PTHR34277">
    <property type="entry name" value="CLAVATA3/ESR (CLE)-RELATED PROTEIN 26"/>
    <property type="match status" value="1"/>
</dbReference>
<dbReference type="PANTHER" id="PTHR34277:SF2">
    <property type="entry name" value="CLAVATA3_ESR (CLE)-RELATED PROTEIN 26"/>
    <property type="match status" value="1"/>
</dbReference>
<dbReference type="EMBL" id="JAQIZT010000008">
    <property type="protein sequence ID" value="KAJ6988959.1"/>
    <property type="molecule type" value="Genomic_DNA"/>
</dbReference>
<accession>A0AAD6QEA9</accession>
<dbReference type="AlphaFoldDB" id="A0AAD6QEA9"/>
<organism evidence="2 3">
    <name type="scientific">Populus alba x Populus x berolinensis</name>
    <dbReference type="NCBI Taxonomy" id="444605"/>
    <lineage>
        <taxon>Eukaryota</taxon>
        <taxon>Viridiplantae</taxon>
        <taxon>Streptophyta</taxon>
        <taxon>Embryophyta</taxon>
        <taxon>Tracheophyta</taxon>
        <taxon>Spermatophyta</taxon>
        <taxon>Magnoliopsida</taxon>
        <taxon>eudicotyledons</taxon>
        <taxon>Gunneridae</taxon>
        <taxon>Pentapetalae</taxon>
        <taxon>rosids</taxon>
        <taxon>fabids</taxon>
        <taxon>Malpighiales</taxon>
        <taxon>Salicaceae</taxon>
        <taxon>Saliceae</taxon>
        <taxon>Populus</taxon>
    </lineage>
</organism>
<keyword evidence="3" id="KW-1185">Reference proteome</keyword>
<dbReference type="Proteomes" id="UP001164929">
    <property type="component" value="Chromosome 8"/>
</dbReference>
<dbReference type="InterPro" id="IPR039316">
    <property type="entry name" value="CLE25/26"/>
</dbReference>
<feature type="transmembrane region" description="Helical" evidence="1">
    <location>
        <begin position="12"/>
        <end position="31"/>
    </location>
</feature>
<keyword evidence="1" id="KW-0472">Membrane</keyword>
<reference evidence="2" key="1">
    <citation type="journal article" date="2023" name="Mol. Ecol. Resour.">
        <title>Chromosome-level genome assembly of a triploid poplar Populus alba 'Berolinensis'.</title>
        <authorList>
            <person name="Chen S."/>
            <person name="Yu Y."/>
            <person name="Wang X."/>
            <person name="Wang S."/>
            <person name="Zhang T."/>
            <person name="Zhou Y."/>
            <person name="He R."/>
            <person name="Meng N."/>
            <person name="Wang Y."/>
            <person name="Liu W."/>
            <person name="Liu Z."/>
            <person name="Liu J."/>
            <person name="Guo Q."/>
            <person name="Huang H."/>
            <person name="Sederoff R.R."/>
            <person name="Wang G."/>
            <person name="Qu G."/>
            <person name="Chen S."/>
        </authorList>
    </citation>
    <scope>NUCLEOTIDE SEQUENCE</scope>
    <source>
        <strain evidence="2">SC-2020</strain>
    </source>
</reference>